<gene>
    <name evidence="11" type="ORF">BEMITA_LOCUS158</name>
</gene>
<dbReference type="EC" id="3.2.1.52" evidence="7"/>
<evidence type="ECO:0000256" key="1">
    <source>
        <dbReference type="ARBA" id="ARBA00001231"/>
    </source>
</evidence>
<dbReference type="InterPro" id="IPR029019">
    <property type="entry name" value="HEX_eukaryotic_N"/>
</dbReference>
<dbReference type="InterPro" id="IPR017853">
    <property type="entry name" value="GH"/>
</dbReference>
<comment type="similarity">
    <text evidence="2 7">Belongs to the glycosyl hydrolase 20 family.</text>
</comment>
<dbReference type="Pfam" id="PF14845">
    <property type="entry name" value="Glycohydro_20b2"/>
    <property type="match status" value="1"/>
</dbReference>
<evidence type="ECO:0000256" key="5">
    <source>
        <dbReference type="ARBA" id="ARBA00023180"/>
    </source>
</evidence>
<accession>A0AAI8Y3F7</accession>
<evidence type="ECO:0000256" key="6">
    <source>
        <dbReference type="ARBA" id="ARBA00023295"/>
    </source>
</evidence>
<organism evidence="11 12">
    <name type="scientific">Bemisia tabaci</name>
    <name type="common">Sweetpotato whitefly</name>
    <name type="synonym">Aleurodes tabaci</name>
    <dbReference type="NCBI Taxonomy" id="7038"/>
    <lineage>
        <taxon>Eukaryota</taxon>
        <taxon>Metazoa</taxon>
        <taxon>Ecdysozoa</taxon>
        <taxon>Arthropoda</taxon>
        <taxon>Hexapoda</taxon>
        <taxon>Insecta</taxon>
        <taxon>Pterygota</taxon>
        <taxon>Neoptera</taxon>
        <taxon>Paraneoptera</taxon>
        <taxon>Hemiptera</taxon>
        <taxon>Sternorrhyncha</taxon>
        <taxon>Aleyrodoidea</taxon>
        <taxon>Aleyrodidae</taxon>
        <taxon>Aleyrodinae</taxon>
        <taxon>Bemisia</taxon>
    </lineage>
</organism>
<dbReference type="GO" id="GO:0005886">
    <property type="term" value="C:plasma membrane"/>
    <property type="evidence" value="ECO:0007669"/>
    <property type="project" value="TreeGrafter"/>
</dbReference>
<comment type="caution">
    <text evidence="11">The sequence shown here is derived from an EMBL/GenBank/DDBJ whole genome shotgun (WGS) entry which is preliminary data.</text>
</comment>
<dbReference type="GO" id="GO:0030203">
    <property type="term" value="P:glycosaminoglycan metabolic process"/>
    <property type="evidence" value="ECO:0007669"/>
    <property type="project" value="TreeGrafter"/>
</dbReference>
<evidence type="ECO:0000256" key="7">
    <source>
        <dbReference type="PIRNR" id="PIRNR001093"/>
    </source>
</evidence>
<evidence type="ECO:0000259" key="9">
    <source>
        <dbReference type="Pfam" id="PF00728"/>
    </source>
</evidence>
<dbReference type="InterPro" id="IPR015883">
    <property type="entry name" value="Glyco_hydro_20_cat"/>
</dbReference>
<dbReference type="PANTHER" id="PTHR22600:SF26">
    <property type="entry name" value="BETA-N-ACETYLHEXOSAMINIDASE"/>
    <property type="match status" value="1"/>
</dbReference>
<dbReference type="InterPro" id="IPR025705">
    <property type="entry name" value="Beta_hexosaminidase_sua/sub"/>
</dbReference>
<keyword evidence="3" id="KW-0732">Signal</keyword>
<keyword evidence="4 7" id="KW-0378">Hydrolase</keyword>
<feature type="domain" description="Beta-hexosaminidase eukaryotic type N-terminal" evidence="10">
    <location>
        <begin position="83"/>
        <end position="206"/>
    </location>
</feature>
<name>A0AAI8Y3F7_BEMTA</name>
<dbReference type="SUPFAM" id="SSF55545">
    <property type="entry name" value="beta-N-acetylhexosaminidase-like domain"/>
    <property type="match status" value="1"/>
</dbReference>
<proteinExistence type="inferred from homology"/>
<comment type="catalytic activity">
    <reaction evidence="1 7">
        <text>Hydrolysis of terminal non-reducing N-acetyl-D-hexosamine residues in N-acetyl-beta-D-hexosaminides.</text>
        <dbReference type="EC" id="3.2.1.52"/>
    </reaction>
</comment>
<dbReference type="AlphaFoldDB" id="A0AAI8Y3F7"/>
<dbReference type="FunFam" id="3.20.20.80:FF:000063">
    <property type="entry name" value="Beta-hexosaminidase"/>
    <property type="match status" value="1"/>
</dbReference>
<dbReference type="GO" id="GO:0005975">
    <property type="term" value="P:carbohydrate metabolic process"/>
    <property type="evidence" value="ECO:0007669"/>
    <property type="project" value="InterPro"/>
</dbReference>
<evidence type="ECO:0000259" key="10">
    <source>
        <dbReference type="Pfam" id="PF14845"/>
    </source>
</evidence>
<dbReference type="InterPro" id="IPR029018">
    <property type="entry name" value="Hex-like_dom2"/>
</dbReference>
<evidence type="ECO:0000256" key="4">
    <source>
        <dbReference type="ARBA" id="ARBA00022801"/>
    </source>
</evidence>
<evidence type="ECO:0000256" key="8">
    <source>
        <dbReference type="PIRSR" id="PIRSR001093-1"/>
    </source>
</evidence>
<reference evidence="11" key="1">
    <citation type="submission" date="2021-12" db="EMBL/GenBank/DDBJ databases">
        <authorList>
            <person name="King R."/>
        </authorList>
    </citation>
    <scope>NUCLEOTIDE SEQUENCE</scope>
</reference>
<keyword evidence="6 7" id="KW-0326">Glycosidase</keyword>
<dbReference type="Proteomes" id="UP001152759">
    <property type="component" value="Unassembled WGS sequence"/>
</dbReference>
<dbReference type="PANTHER" id="PTHR22600">
    <property type="entry name" value="BETA-HEXOSAMINIDASE"/>
    <property type="match status" value="1"/>
</dbReference>
<protein>
    <recommendedName>
        <fullName evidence="7">Beta-hexosaminidase</fullName>
        <ecNumber evidence="7">3.2.1.52</ecNumber>
    </recommendedName>
</protein>
<dbReference type="PIRSF" id="PIRSF001093">
    <property type="entry name" value="B-hxosamndse_ab_euk"/>
    <property type="match status" value="1"/>
</dbReference>
<feature type="domain" description="Glycoside hydrolase family 20 catalytic" evidence="9">
    <location>
        <begin position="482"/>
        <end position="644"/>
    </location>
</feature>
<feature type="active site" description="Proton donor" evidence="8">
    <location>
        <position position="395"/>
    </location>
</feature>
<keyword evidence="5" id="KW-0325">Glycoprotein</keyword>
<evidence type="ECO:0000313" key="11">
    <source>
        <dbReference type="EMBL" id="CAH0747823.1"/>
    </source>
</evidence>
<dbReference type="Gene3D" id="3.30.379.10">
    <property type="entry name" value="Chitobiase/beta-hexosaminidase domain 2-like"/>
    <property type="match status" value="1"/>
</dbReference>
<keyword evidence="12" id="KW-1185">Reference proteome</keyword>
<dbReference type="Gene3D" id="3.20.20.80">
    <property type="entry name" value="Glycosidases"/>
    <property type="match status" value="2"/>
</dbReference>
<sequence length="688" mass="78047">MKIKSEFHPEANYFTFALVLAFYSISANAAVDHQWTWHCQAGKCAKTRLDQTNASLNMVGPNLSENQFSINACKLACGHYSILWPKPTGYVQISSELTHIDHNNIYFQSLSEMDLPAEVHHLVQELGKVFIKNVHANLVGRSRIAEGGRNLHVSISIQNPSVTSFTNEADESYELTVSERGYSVAATIKAETYLGVRHGTETLSQLIIFDDHVKELIIPSVVTVQDRPEFPHRGLLLDTARNFFSVDKIRRVLDAMAASKLNTFHWHINDAQSFPMQSVAFPQLTKYGSYSPEKVYSHDDIQSIIEYAKVRGIRVIPELDAPGHVGEGWSHLNDGKPEQDLLACFNARPWQQYCTEPPCGQLNPTSERVYDMLLDIYTEMGQLFESDIFHMGGSEININCWNSTNSIVNWMKKRAFTKNVPNASKRVSYTLPPPARSLGGFYRSYSTDHSEEIILISIDSICNHSLKSQFRNLSGLGLSAEDFFELWDIFQRRALERLEKANPRVRHAMLWTSSLTLNPRLTKYLDPAKYVIHINTKASDKSIGDIVANGYPVVFSNQDALYLFCGVGSKSAKEGECSPYVSWQKIYENNPLTILKEQGVDPATAKNLTLGQEILLWSEQTDEKDIDVRLWPRAAAMAERTWSNPQESWRVAKSRFLHHRERLAQRGFGTESIETEWCYQNEGACEFE</sequence>
<evidence type="ECO:0000256" key="3">
    <source>
        <dbReference type="ARBA" id="ARBA00022729"/>
    </source>
</evidence>
<dbReference type="Pfam" id="PF00728">
    <property type="entry name" value="Glyco_hydro_20"/>
    <property type="match status" value="2"/>
</dbReference>
<feature type="domain" description="Glycoside hydrolase family 20 catalytic" evidence="9">
    <location>
        <begin position="230"/>
        <end position="417"/>
    </location>
</feature>
<dbReference type="PRINTS" id="PR00738">
    <property type="entry name" value="GLHYDRLASE20"/>
</dbReference>
<dbReference type="EMBL" id="CAKKNF020000031">
    <property type="protein sequence ID" value="CAH0747823.1"/>
    <property type="molecule type" value="Genomic_DNA"/>
</dbReference>
<dbReference type="GO" id="GO:0016231">
    <property type="term" value="F:beta-N-acetylglucosaminidase activity"/>
    <property type="evidence" value="ECO:0007669"/>
    <property type="project" value="TreeGrafter"/>
</dbReference>
<dbReference type="SUPFAM" id="SSF51445">
    <property type="entry name" value="(Trans)glycosidases"/>
    <property type="match status" value="1"/>
</dbReference>
<evidence type="ECO:0000256" key="2">
    <source>
        <dbReference type="ARBA" id="ARBA00006285"/>
    </source>
</evidence>
<evidence type="ECO:0000313" key="12">
    <source>
        <dbReference type="Proteomes" id="UP001152759"/>
    </source>
</evidence>